<dbReference type="InParanoid" id="A0A7N2R8V8"/>
<reference evidence="2" key="2">
    <citation type="submission" date="2021-01" db="UniProtKB">
        <authorList>
            <consortium name="EnsemblPlants"/>
        </authorList>
    </citation>
    <scope>IDENTIFICATION</scope>
</reference>
<evidence type="ECO:0000313" key="2">
    <source>
        <dbReference type="EnsemblPlants" id="QL08p018585:mrna"/>
    </source>
</evidence>
<proteinExistence type="predicted"/>
<accession>A0A7N2R8V8</accession>
<dbReference type="EMBL" id="LRBV02000008">
    <property type="status" value="NOT_ANNOTATED_CDS"/>
    <property type="molecule type" value="Genomic_DNA"/>
</dbReference>
<name>A0A7N2R8V8_QUELO</name>
<reference evidence="2 3" key="1">
    <citation type="journal article" date="2016" name="G3 (Bethesda)">
        <title>First Draft Assembly and Annotation of the Genome of a California Endemic Oak Quercus lobata Nee (Fagaceae).</title>
        <authorList>
            <person name="Sork V.L."/>
            <person name="Fitz-Gibbon S.T."/>
            <person name="Puiu D."/>
            <person name="Crepeau M."/>
            <person name="Gugger P.F."/>
            <person name="Sherman R."/>
            <person name="Stevens K."/>
            <person name="Langley C.H."/>
            <person name="Pellegrini M."/>
            <person name="Salzberg S.L."/>
        </authorList>
    </citation>
    <scope>NUCLEOTIDE SEQUENCE [LARGE SCALE GENOMIC DNA]</scope>
    <source>
        <strain evidence="2 3">cv. SW786</strain>
    </source>
</reference>
<keyword evidence="1" id="KW-0175">Coiled coil</keyword>
<sequence>MGIWDYISSTSNSAIQNAPDLTAVKGWCSSSYGYSRAAVAKVDDAVRTKFLLNISIDAMCYTILCMLEWMRKEKHRRGTLRTRGLRGFSLDGLHPRRNPLRATFLLRGLDLRRSDRERHGLHGLEDLDPAVSHGGCEMLWSLDPTDKHVLTFVGSVHHIYLCYCSSHGITWCFRERYGGWSFYKIVLQSLRNEIKSGGNEVETKALQAKISKMEEEIKECKKLIGRAEIHKPFVDFKPENISSFKSNVDIKPEDVIRVFMMKESIGRQFLDDLIVPTVIITRKNSK</sequence>
<evidence type="ECO:0000313" key="3">
    <source>
        <dbReference type="Proteomes" id="UP000594261"/>
    </source>
</evidence>
<keyword evidence="3" id="KW-1185">Reference proteome</keyword>
<dbReference type="AlphaFoldDB" id="A0A7N2R8V8"/>
<organism evidence="2 3">
    <name type="scientific">Quercus lobata</name>
    <name type="common">Valley oak</name>
    <dbReference type="NCBI Taxonomy" id="97700"/>
    <lineage>
        <taxon>Eukaryota</taxon>
        <taxon>Viridiplantae</taxon>
        <taxon>Streptophyta</taxon>
        <taxon>Embryophyta</taxon>
        <taxon>Tracheophyta</taxon>
        <taxon>Spermatophyta</taxon>
        <taxon>Magnoliopsida</taxon>
        <taxon>eudicotyledons</taxon>
        <taxon>Gunneridae</taxon>
        <taxon>Pentapetalae</taxon>
        <taxon>rosids</taxon>
        <taxon>fabids</taxon>
        <taxon>Fagales</taxon>
        <taxon>Fagaceae</taxon>
        <taxon>Quercus</taxon>
    </lineage>
</organism>
<dbReference type="Gramene" id="QL08p018585:mrna">
    <property type="protein sequence ID" value="QL08p018585:mrna"/>
    <property type="gene ID" value="QL08p018585"/>
</dbReference>
<evidence type="ECO:0000256" key="1">
    <source>
        <dbReference type="SAM" id="Coils"/>
    </source>
</evidence>
<feature type="coiled-coil region" evidence="1">
    <location>
        <begin position="203"/>
        <end position="230"/>
    </location>
</feature>
<protein>
    <submittedName>
        <fullName evidence="2">Uncharacterized protein</fullName>
    </submittedName>
</protein>
<dbReference type="Proteomes" id="UP000594261">
    <property type="component" value="Chromosome 8"/>
</dbReference>
<dbReference type="EnsemblPlants" id="QL08p018585:mrna">
    <property type="protein sequence ID" value="QL08p018585:mrna"/>
    <property type="gene ID" value="QL08p018585"/>
</dbReference>